<dbReference type="Pfam" id="PF00085">
    <property type="entry name" value="Thioredoxin"/>
    <property type="match status" value="1"/>
</dbReference>
<evidence type="ECO:0000259" key="2">
    <source>
        <dbReference type="PROSITE" id="PS51352"/>
    </source>
</evidence>
<name>A0A2S6ISB0_9FLAO</name>
<dbReference type="InterPro" id="IPR036249">
    <property type="entry name" value="Thioredoxin-like_sf"/>
</dbReference>
<dbReference type="PROSITE" id="PS51257">
    <property type="entry name" value="PROKAR_LIPOPROTEIN"/>
    <property type="match status" value="1"/>
</dbReference>
<comment type="caution">
    <text evidence="3">The sequence shown here is derived from an EMBL/GenBank/DDBJ whole genome shotgun (WGS) entry which is preliminary data.</text>
</comment>
<keyword evidence="1" id="KW-0732">Signal</keyword>
<accession>A0A2S6ISB0</accession>
<dbReference type="OrthoDB" id="6398367at2"/>
<keyword evidence="4" id="KW-1185">Reference proteome</keyword>
<evidence type="ECO:0000313" key="4">
    <source>
        <dbReference type="Proteomes" id="UP000239002"/>
    </source>
</evidence>
<dbReference type="Gene3D" id="3.40.30.10">
    <property type="entry name" value="Glutaredoxin"/>
    <property type="match status" value="1"/>
</dbReference>
<proteinExistence type="predicted"/>
<feature type="chain" id="PRO_5015639570" evidence="1">
    <location>
        <begin position="23"/>
        <end position="202"/>
    </location>
</feature>
<dbReference type="Proteomes" id="UP000239002">
    <property type="component" value="Unassembled WGS sequence"/>
</dbReference>
<dbReference type="SUPFAM" id="SSF52833">
    <property type="entry name" value="Thioredoxin-like"/>
    <property type="match status" value="1"/>
</dbReference>
<evidence type="ECO:0000256" key="1">
    <source>
        <dbReference type="SAM" id="SignalP"/>
    </source>
</evidence>
<dbReference type="CDD" id="cd02947">
    <property type="entry name" value="TRX_family"/>
    <property type="match status" value="1"/>
</dbReference>
<dbReference type="GO" id="GO:0016853">
    <property type="term" value="F:isomerase activity"/>
    <property type="evidence" value="ECO:0007669"/>
    <property type="project" value="UniProtKB-KW"/>
</dbReference>
<reference evidence="3 4" key="1">
    <citation type="submission" date="2018-02" db="EMBL/GenBank/DDBJ databases">
        <title>Genomic Encyclopedia of Archaeal and Bacterial Type Strains, Phase II (KMG-II): from individual species to whole genera.</title>
        <authorList>
            <person name="Goeker M."/>
        </authorList>
    </citation>
    <scope>NUCLEOTIDE SEQUENCE [LARGE SCALE GENOMIC DNA]</scope>
    <source>
        <strain evidence="3 4">DSM 16809</strain>
    </source>
</reference>
<organism evidence="3 4">
    <name type="scientific">Nonlabens xylanidelens</name>
    <dbReference type="NCBI Taxonomy" id="191564"/>
    <lineage>
        <taxon>Bacteria</taxon>
        <taxon>Pseudomonadati</taxon>
        <taxon>Bacteroidota</taxon>
        <taxon>Flavobacteriia</taxon>
        <taxon>Flavobacteriales</taxon>
        <taxon>Flavobacteriaceae</taxon>
        <taxon>Nonlabens</taxon>
    </lineage>
</organism>
<dbReference type="AlphaFoldDB" id="A0A2S6ISB0"/>
<feature type="domain" description="Thioredoxin" evidence="2">
    <location>
        <begin position="42"/>
        <end position="196"/>
    </location>
</feature>
<dbReference type="RefSeq" id="WP_104514659.1">
    <property type="nucleotide sequence ID" value="NZ_MQVW01000027.1"/>
</dbReference>
<dbReference type="PROSITE" id="PS51352">
    <property type="entry name" value="THIOREDOXIN_2"/>
    <property type="match status" value="1"/>
</dbReference>
<feature type="signal peptide" evidence="1">
    <location>
        <begin position="1"/>
        <end position="22"/>
    </location>
</feature>
<keyword evidence="3" id="KW-0413">Isomerase</keyword>
<protein>
    <submittedName>
        <fullName evidence="3">Thiol-disulfide isomerase/thioredoxin</fullName>
    </submittedName>
</protein>
<gene>
    <name evidence="3" type="ORF">LY01_00981</name>
</gene>
<dbReference type="InterPro" id="IPR013766">
    <property type="entry name" value="Thioredoxin_domain"/>
</dbReference>
<evidence type="ECO:0000313" key="3">
    <source>
        <dbReference type="EMBL" id="PPK97153.1"/>
    </source>
</evidence>
<dbReference type="EMBL" id="PTJE01000001">
    <property type="protein sequence ID" value="PPK97153.1"/>
    <property type="molecule type" value="Genomic_DNA"/>
</dbReference>
<sequence length="202" mass="22853">MKKILILLAAVTLTACGTQKTATTASTTKTSMENKVDEVTKELPTMDATTSYLKDASGNLSGEVQKDAFMQAPFDKWFNSRLAAYQPDQESIDGLKVALVDIEIRAYMGTWCGDSKREVPQFYHILEAAYYDLDKVTMIAVDRSKSKPTDLVSGYDVKRVPTFIFYRDGKEIGRYVERPRESLEKDMLKIVTGQEYKHSYDN</sequence>